<feature type="domain" description="4'-phosphopantetheinyl transferase" evidence="12">
    <location>
        <begin position="5"/>
        <end position="104"/>
    </location>
</feature>
<sequence length="126" mass="14434">MSIIGIGTDIVEILRIKKIFFNYGDKFIKKILSLEERNQYILSKNSIYFLAKKFAAKEAASKALGTGINHGIRFNELEFYNNKLGKPKLRFLKNALKKSIKIKCKFVHVSISDEKLYTCALVILES</sequence>
<evidence type="ECO:0000256" key="2">
    <source>
        <dbReference type="ARBA" id="ARBA00022516"/>
    </source>
</evidence>
<comment type="function">
    <text evidence="11">Transfers the 4'-phosphopantetheine moiety from coenzyme A to a Ser of acyl-carrier-protein.</text>
</comment>
<organism evidence="13 14">
    <name type="scientific">Buchnera aphidicola</name>
    <name type="common">Artemisaphis artemisicola</name>
    <dbReference type="NCBI Taxonomy" id="1241836"/>
    <lineage>
        <taxon>Bacteria</taxon>
        <taxon>Pseudomonadati</taxon>
        <taxon>Pseudomonadota</taxon>
        <taxon>Gammaproteobacteria</taxon>
        <taxon>Enterobacterales</taxon>
        <taxon>Erwiniaceae</taxon>
        <taxon>Buchnera</taxon>
    </lineage>
</organism>
<dbReference type="Proteomes" id="UP000298654">
    <property type="component" value="Chromosome"/>
</dbReference>
<dbReference type="HAMAP" id="MF_00101">
    <property type="entry name" value="AcpS"/>
    <property type="match status" value="1"/>
</dbReference>
<protein>
    <recommendedName>
        <fullName evidence="11">Holo-[acyl-carrier-protein] synthase</fullName>
        <shortName evidence="11">Holo-ACP synthase</shortName>
        <ecNumber evidence="11">2.7.8.7</ecNumber>
    </recommendedName>
    <alternativeName>
        <fullName evidence="11">4'-phosphopantetheinyl transferase AcpS</fullName>
    </alternativeName>
</protein>
<keyword evidence="5 11" id="KW-0276">Fatty acid metabolism</keyword>
<name>A0A4D6XEU9_9GAMM</name>
<keyword evidence="6 11" id="KW-0460">Magnesium</keyword>
<dbReference type="GO" id="GO:0006633">
    <property type="term" value="P:fatty acid biosynthetic process"/>
    <property type="evidence" value="ECO:0007669"/>
    <property type="project" value="UniProtKB-UniRule"/>
</dbReference>
<reference evidence="13 14" key="1">
    <citation type="submission" date="2018-12" db="EMBL/GenBank/DDBJ databases">
        <authorList>
            <person name="Chong R.A."/>
        </authorList>
    </citation>
    <scope>NUCLEOTIDE SEQUENCE [LARGE SCALE GENOMIC DNA]</scope>
    <source>
        <strain evidence="13 14">Aar</strain>
    </source>
</reference>
<gene>
    <name evidence="11" type="primary">acpS</name>
    <name evidence="13" type="ORF">D9V59_01285</name>
</gene>
<dbReference type="RefSeq" id="WP_158364341.1">
    <property type="nucleotide sequence ID" value="NZ_CP034900.1"/>
</dbReference>
<dbReference type="NCBIfam" id="TIGR00516">
    <property type="entry name" value="acpS"/>
    <property type="match status" value="1"/>
</dbReference>
<dbReference type="EC" id="2.7.8.7" evidence="11"/>
<keyword evidence="4 11" id="KW-0479">Metal-binding</keyword>
<keyword evidence="7 11" id="KW-0443">Lipid metabolism</keyword>
<keyword evidence="1 11" id="KW-0963">Cytoplasm</keyword>
<keyword evidence="2 11" id="KW-0444">Lipid biosynthesis</keyword>
<proteinExistence type="inferred from homology"/>
<evidence type="ECO:0000256" key="1">
    <source>
        <dbReference type="ARBA" id="ARBA00022490"/>
    </source>
</evidence>
<dbReference type="InterPro" id="IPR037143">
    <property type="entry name" value="4-PPantetheinyl_Trfase_dom_sf"/>
</dbReference>
<feature type="binding site" evidence="11">
    <location>
        <position position="58"/>
    </location>
    <ligand>
        <name>Mg(2+)</name>
        <dbReference type="ChEBI" id="CHEBI:18420"/>
    </ligand>
</feature>
<keyword evidence="8 11" id="KW-0275">Fatty acid biosynthesis</keyword>
<comment type="function">
    <text evidence="10">Transfers the 4'-phosphopantetheine moiety from coenzyme A to the 'Ser-36' of acyl-carrier-protein.</text>
</comment>
<dbReference type="Pfam" id="PF01648">
    <property type="entry name" value="ACPS"/>
    <property type="match status" value="1"/>
</dbReference>
<dbReference type="Gene3D" id="3.90.470.20">
    <property type="entry name" value="4'-phosphopantetheinyl transferase domain"/>
    <property type="match status" value="1"/>
</dbReference>
<dbReference type="InterPro" id="IPR002582">
    <property type="entry name" value="ACPS"/>
</dbReference>
<dbReference type="NCBIfam" id="TIGR00556">
    <property type="entry name" value="pantethn_trn"/>
    <property type="match status" value="1"/>
</dbReference>
<dbReference type="InterPro" id="IPR008278">
    <property type="entry name" value="4-PPantetheinyl_Trfase_dom"/>
</dbReference>
<dbReference type="SUPFAM" id="SSF56214">
    <property type="entry name" value="4'-phosphopantetheinyl transferase"/>
    <property type="match status" value="1"/>
</dbReference>
<dbReference type="AlphaFoldDB" id="A0A4D6XEU9"/>
<evidence type="ECO:0000256" key="6">
    <source>
        <dbReference type="ARBA" id="ARBA00022842"/>
    </source>
</evidence>
<evidence type="ECO:0000256" key="9">
    <source>
        <dbReference type="ARBA" id="ARBA00050875"/>
    </source>
</evidence>
<evidence type="ECO:0000256" key="11">
    <source>
        <dbReference type="HAMAP-Rule" id="MF_00101"/>
    </source>
</evidence>
<evidence type="ECO:0000256" key="5">
    <source>
        <dbReference type="ARBA" id="ARBA00022832"/>
    </source>
</evidence>
<comment type="similarity">
    <text evidence="11">Belongs to the P-Pant transferase superfamily. AcpS family.</text>
</comment>
<comment type="subcellular location">
    <subcellularLocation>
        <location evidence="11">Cytoplasm</location>
    </subcellularLocation>
</comment>
<reference evidence="13 14" key="2">
    <citation type="submission" date="2019-05" db="EMBL/GenBank/DDBJ databases">
        <title>Genome evolution of the obligate endosymbiont Buchnera aphidicola.</title>
        <authorList>
            <person name="Moran N.A."/>
        </authorList>
    </citation>
    <scope>NUCLEOTIDE SEQUENCE [LARGE SCALE GENOMIC DNA]</scope>
    <source>
        <strain evidence="13 14">Aar</strain>
    </source>
</reference>
<evidence type="ECO:0000259" key="12">
    <source>
        <dbReference type="Pfam" id="PF01648"/>
    </source>
</evidence>
<evidence type="ECO:0000256" key="4">
    <source>
        <dbReference type="ARBA" id="ARBA00022723"/>
    </source>
</evidence>
<dbReference type="OrthoDB" id="517356at2"/>
<evidence type="ECO:0000256" key="8">
    <source>
        <dbReference type="ARBA" id="ARBA00023160"/>
    </source>
</evidence>
<evidence type="ECO:0000256" key="7">
    <source>
        <dbReference type="ARBA" id="ARBA00023098"/>
    </source>
</evidence>
<dbReference type="FunFam" id="3.90.470.20:FF:000001">
    <property type="entry name" value="Holo-[acyl-carrier-protein] synthase"/>
    <property type="match status" value="1"/>
</dbReference>
<evidence type="ECO:0000313" key="13">
    <source>
        <dbReference type="EMBL" id="QCI15936.1"/>
    </source>
</evidence>
<comment type="catalytic activity">
    <reaction evidence="9 11">
        <text>apo-[ACP] + CoA = holo-[ACP] + adenosine 3',5'-bisphosphate + H(+)</text>
        <dbReference type="Rhea" id="RHEA:12068"/>
        <dbReference type="Rhea" id="RHEA-COMP:9685"/>
        <dbReference type="Rhea" id="RHEA-COMP:9690"/>
        <dbReference type="ChEBI" id="CHEBI:15378"/>
        <dbReference type="ChEBI" id="CHEBI:29999"/>
        <dbReference type="ChEBI" id="CHEBI:57287"/>
        <dbReference type="ChEBI" id="CHEBI:58343"/>
        <dbReference type="ChEBI" id="CHEBI:64479"/>
        <dbReference type="EC" id="2.7.8.7"/>
    </reaction>
</comment>
<evidence type="ECO:0000256" key="10">
    <source>
        <dbReference type="ARBA" id="ARBA00054726"/>
    </source>
</evidence>
<dbReference type="GO" id="GO:0005737">
    <property type="term" value="C:cytoplasm"/>
    <property type="evidence" value="ECO:0007669"/>
    <property type="project" value="UniProtKB-SubCell"/>
</dbReference>
<dbReference type="EMBL" id="CP034900">
    <property type="protein sequence ID" value="QCI15936.1"/>
    <property type="molecule type" value="Genomic_DNA"/>
</dbReference>
<comment type="cofactor">
    <cofactor evidence="11">
        <name>Mg(2+)</name>
        <dbReference type="ChEBI" id="CHEBI:18420"/>
    </cofactor>
</comment>
<feature type="binding site" evidence="11">
    <location>
        <position position="9"/>
    </location>
    <ligand>
        <name>Mg(2+)</name>
        <dbReference type="ChEBI" id="CHEBI:18420"/>
    </ligand>
</feature>
<dbReference type="InterPro" id="IPR004568">
    <property type="entry name" value="Ppantetheine-prot_Trfase_dom"/>
</dbReference>
<evidence type="ECO:0000256" key="3">
    <source>
        <dbReference type="ARBA" id="ARBA00022679"/>
    </source>
</evidence>
<accession>A0A4D6XEU9</accession>
<evidence type="ECO:0000313" key="14">
    <source>
        <dbReference type="Proteomes" id="UP000298654"/>
    </source>
</evidence>
<dbReference type="GO" id="GO:0008897">
    <property type="term" value="F:holo-[acyl-carrier-protein] synthase activity"/>
    <property type="evidence" value="ECO:0007669"/>
    <property type="project" value="UniProtKB-UniRule"/>
</dbReference>
<keyword evidence="3 11" id="KW-0808">Transferase</keyword>
<dbReference type="GO" id="GO:0000287">
    <property type="term" value="F:magnesium ion binding"/>
    <property type="evidence" value="ECO:0007669"/>
    <property type="project" value="UniProtKB-UniRule"/>
</dbReference>